<evidence type="ECO:0000256" key="1">
    <source>
        <dbReference type="SAM" id="MobiDB-lite"/>
    </source>
</evidence>
<gene>
    <name evidence="2" type="ORF">LPJ64_006162</name>
</gene>
<keyword evidence="3" id="KW-1185">Reference proteome</keyword>
<name>A0A9W8CGA2_9FUNG</name>
<dbReference type="Proteomes" id="UP001145021">
    <property type="component" value="Unassembled WGS sequence"/>
</dbReference>
<feature type="region of interest" description="Disordered" evidence="1">
    <location>
        <begin position="214"/>
        <end position="234"/>
    </location>
</feature>
<reference evidence="2" key="1">
    <citation type="submission" date="2022-07" db="EMBL/GenBank/DDBJ databases">
        <title>Phylogenomic reconstructions and comparative analyses of Kickxellomycotina fungi.</title>
        <authorList>
            <person name="Reynolds N.K."/>
            <person name="Stajich J.E."/>
            <person name="Barry K."/>
            <person name="Grigoriev I.V."/>
            <person name="Crous P."/>
            <person name="Smith M.E."/>
        </authorList>
    </citation>
    <scope>NUCLEOTIDE SEQUENCE</scope>
    <source>
        <strain evidence="2">NBRC 105413</strain>
    </source>
</reference>
<dbReference type="EMBL" id="JANBOH010000545">
    <property type="protein sequence ID" value="KAJ1641936.1"/>
    <property type="molecule type" value="Genomic_DNA"/>
</dbReference>
<dbReference type="AlphaFoldDB" id="A0A9W8CGA2"/>
<evidence type="ECO:0000313" key="2">
    <source>
        <dbReference type="EMBL" id="KAJ1641936.1"/>
    </source>
</evidence>
<proteinExistence type="predicted"/>
<comment type="caution">
    <text evidence="2">The sequence shown here is derived from an EMBL/GenBank/DDBJ whole genome shotgun (WGS) entry which is preliminary data.</text>
</comment>
<evidence type="ECO:0000313" key="3">
    <source>
        <dbReference type="Proteomes" id="UP001145021"/>
    </source>
</evidence>
<accession>A0A9W8CGA2</accession>
<sequence>MNMFSSAQSISNLPAASSSTAGLVTPGINNIFNNHAVAGSTPNLGTFNRSLTSAGNGGSMAGYNSNIAATHSVTNFGSFNMQQQPQQQQQQSLQSPVAALAMGNQLNQTSQVGSKYDLFKAINPNAPSVFNGGMGIQPPQQQQMQQMQPVPGLQSTLSGSSLLTTSAYNLTSQQSSISRPTGPTGIFAMANPTLGQSPMQHQQQTHMFQNSMAMNPQMQQQQQQQQQQQLPQFQQQQIFNASQAAGFGNQMKWH</sequence>
<organism evidence="2 3">
    <name type="scientific">Coemansia asiatica</name>
    <dbReference type="NCBI Taxonomy" id="1052880"/>
    <lineage>
        <taxon>Eukaryota</taxon>
        <taxon>Fungi</taxon>
        <taxon>Fungi incertae sedis</taxon>
        <taxon>Zoopagomycota</taxon>
        <taxon>Kickxellomycotina</taxon>
        <taxon>Kickxellomycetes</taxon>
        <taxon>Kickxellales</taxon>
        <taxon>Kickxellaceae</taxon>
        <taxon>Coemansia</taxon>
    </lineage>
</organism>
<protein>
    <submittedName>
        <fullName evidence="2">Uncharacterized protein</fullName>
    </submittedName>
</protein>
<feature type="compositionally biased region" description="Low complexity" evidence="1">
    <location>
        <begin position="217"/>
        <end position="234"/>
    </location>
</feature>